<dbReference type="Gene3D" id="3.40.50.150">
    <property type="entry name" value="Vaccinia Virus protein VP39"/>
    <property type="match status" value="1"/>
</dbReference>
<feature type="active site" description="Nucleophile" evidence="4">
    <location>
        <position position="410"/>
    </location>
</feature>
<comment type="similarity">
    <text evidence="4">Belongs to the class I-like SAM-binding methyltransferase superfamily. RNA M5U methyltransferase family.</text>
</comment>
<dbReference type="Proteomes" id="UP000199400">
    <property type="component" value="Unassembled WGS sequence"/>
</dbReference>
<dbReference type="PROSITE" id="PS51687">
    <property type="entry name" value="SAM_MT_RNA_M5U"/>
    <property type="match status" value="1"/>
</dbReference>
<proteinExistence type="inferred from homology"/>
<dbReference type="STRING" id="54.SAMN02745121_07124"/>
<dbReference type="CDD" id="cd02440">
    <property type="entry name" value="AdoMet_MTases"/>
    <property type="match status" value="1"/>
</dbReference>
<reference evidence="7" key="1">
    <citation type="submission" date="2016-10" db="EMBL/GenBank/DDBJ databases">
        <authorList>
            <person name="Varghese N."/>
            <person name="Submissions S."/>
        </authorList>
    </citation>
    <scope>NUCLEOTIDE SEQUENCE [LARGE SCALE GENOMIC DNA]</scope>
    <source>
        <strain evidence="7">ATCC 25963</strain>
    </source>
</reference>
<feature type="domain" description="TRAM" evidence="5">
    <location>
        <begin position="7"/>
        <end position="71"/>
    </location>
</feature>
<evidence type="ECO:0000259" key="5">
    <source>
        <dbReference type="PROSITE" id="PS50926"/>
    </source>
</evidence>
<dbReference type="Gene3D" id="2.40.50.1070">
    <property type="match status" value="1"/>
</dbReference>
<dbReference type="SUPFAM" id="SSF53335">
    <property type="entry name" value="S-adenosyl-L-methionine-dependent methyltransferases"/>
    <property type="match status" value="1"/>
</dbReference>
<accession>A0A1I2GAH7</accession>
<feature type="binding site" evidence="4">
    <location>
        <position position="283"/>
    </location>
    <ligand>
        <name>S-adenosyl-L-methionine</name>
        <dbReference type="ChEBI" id="CHEBI:59789"/>
    </ligand>
</feature>
<dbReference type="Gene3D" id="2.40.50.140">
    <property type="entry name" value="Nucleic acid-binding proteins"/>
    <property type="match status" value="1"/>
</dbReference>
<dbReference type="GO" id="GO:0070041">
    <property type="term" value="F:rRNA (uridine-C5-)-methyltransferase activity"/>
    <property type="evidence" value="ECO:0007669"/>
    <property type="project" value="TreeGrafter"/>
</dbReference>
<feature type="binding site" evidence="4">
    <location>
        <position position="311"/>
    </location>
    <ligand>
        <name>S-adenosyl-L-methionine</name>
        <dbReference type="ChEBI" id="CHEBI:59789"/>
    </ligand>
</feature>
<keyword evidence="7" id="KW-1185">Reference proteome</keyword>
<keyword evidence="2 4" id="KW-0808">Transferase</keyword>
<protein>
    <submittedName>
        <fullName evidence="6">23S rRNA (Uracil1939-C5)-methyltransferase</fullName>
    </submittedName>
</protein>
<dbReference type="SUPFAM" id="SSF50249">
    <property type="entry name" value="Nucleic acid-binding proteins"/>
    <property type="match status" value="1"/>
</dbReference>
<evidence type="ECO:0000313" key="6">
    <source>
        <dbReference type="EMBL" id="SFF13990.1"/>
    </source>
</evidence>
<dbReference type="OrthoDB" id="9804590at2"/>
<dbReference type="PROSITE" id="PS50926">
    <property type="entry name" value="TRAM"/>
    <property type="match status" value="1"/>
</dbReference>
<gene>
    <name evidence="6" type="ORF">SAMN02745121_07124</name>
</gene>
<dbReference type="InterPro" id="IPR012340">
    <property type="entry name" value="NA-bd_OB-fold"/>
</dbReference>
<dbReference type="InterPro" id="IPR029063">
    <property type="entry name" value="SAM-dependent_MTases_sf"/>
</dbReference>
<sequence length="457" mass="47916">MKTGATEATEAAAGERVEVRGIAHGGEGVGRAVGDGADTRTWLVEGALPGEQVLAVRSEERRRMIRGRTLQVLTASADRVAPPCPVEGVCGGCGLQHARAGAQAELKRQIAEGALRRLGIAVPDALASPRALGYRRRARLHVERVGDALRLGLHRRQSHEVLALTHCPVFDAPLNHALARLSALAAGGGGFSQVLRQLRRGEVHLLSDGAAVVVGIPGLAPREGDADEAGLRAALGEVLDNVVVGVVARGGRRELVIGRGRLALADAGPEDMAIATGPFEFAQAQAAQNRALVERVVALADARGGQVLELFAGGGNFTRALAREAAEVVAVEEDRGSAAALLRLAKKTAASRQARIEVRRFDATRALTRYAAEGRSFDRVVLDPPRAGLGLHGARALARVASGRTVFVACDPATLARDLEPMLEAGHRAASALAIDMMPMTPEVEVIVALDAPRERS</sequence>
<dbReference type="AlphaFoldDB" id="A0A1I2GAH7"/>
<evidence type="ECO:0000256" key="2">
    <source>
        <dbReference type="ARBA" id="ARBA00022679"/>
    </source>
</evidence>
<evidence type="ECO:0000256" key="4">
    <source>
        <dbReference type="PROSITE-ProRule" id="PRU01024"/>
    </source>
</evidence>
<dbReference type="InterPro" id="IPR002792">
    <property type="entry name" value="TRAM_dom"/>
</dbReference>
<keyword evidence="3 4" id="KW-0949">S-adenosyl-L-methionine</keyword>
<dbReference type="PANTHER" id="PTHR11061">
    <property type="entry name" value="RNA M5U METHYLTRANSFERASE"/>
    <property type="match status" value="1"/>
</dbReference>
<dbReference type="PANTHER" id="PTHR11061:SF30">
    <property type="entry name" value="TRNA (URACIL(54)-C(5))-METHYLTRANSFERASE"/>
    <property type="match status" value="1"/>
</dbReference>
<dbReference type="Pfam" id="PF05958">
    <property type="entry name" value="tRNA_U5-meth_tr"/>
    <property type="match status" value="1"/>
</dbReference>
<evidence type="ECO:0000256" key="1">
    <source>
        <dbReference type="ARBA" id="ARBA00022603"/>
    </source>
</evidence>
<feature type="binding site" evidence="4">
    <location>
        <position position="383"/>
    </location>
    <ligand>
        <name>S-adenosyl-L-methionine</name>
        <dbReference type="ChEBI" id="CHEBI:59789"/>
    </ligand>
</feature>
<dbReference type="EMBL" id="FOMX01000031">
    <property type="protein sequence ID" value="SFF13990.1"/>
    <property type="molecule type" value="Genomic_DNA"/>
</dbReference>
<organism evidence="6 7">
    <name type="scientific">Nannocystis exedens</name>
    <dbReference type="NCBI Taxonomy" id="54"/>
    <lineage>
        <taxon>Bacteria</taxon>
        <taxon>Pseudomonadati</taxon>
        <taxon>Myxococcota</taxon>
        <taxon>Polyangia</taxon>
        <taxon>Nannocystales</taxon>
        <taxon>Nannocystaceae</taxon>
        <taxon>Nannocystis</taxon>
    </lineage>
</organism>
<feature type="binding site" evidence="4">
    <location>
        <position position="332"/>
    </location>
    <ligand>
        <name>S-adenosyl-L-methionine</name>
        <dbReference type="ChEBI" id="CHEBI:59789"/>
    </ligand>
</feature>
<dbReference type="RefSeq" id="WP_096325798.1">
    <property type="nucleotide sequence ID" value="NZ_FOMX01000031.1"/>
</dbReference>
<name>A0A1I2GAH7_9BACT</name>
<keyword evidence="1 4" id="KW-0489">Methyltransferase</keyword>
<evidence type="ECO:0000313" key="7">
    <source>
        <dbReference type="Proteomes" id="UP000199400"/>
    </source>
</evidence>
<dbReference type="InterPro" id="IPR010280">
    <property type="entry name" value="U5_MeTrfase_fam"/>
</dbReference>
<dbReference type="GO" id="GO:0070475">
    <property type="term" value="P:rRNA base methylation"/>
    <property type="evidence" value="ECO:0007669"/>
    <property type="project" value="TreeGrafter"/>
</dbReference>
<evidence type="ECO:0000256" key="3">
    <source>
        <dbReference type="ARBA" id="ARBA00022691"/>
    </source>
</evidence>